<evidence type="ECO:0000313" key="3">
    <source>
        <dbReference type="Proteomes" id="UP000315003"/>
    </source>
</evidence>
<gene>
    <name evidence="2" type="ORF">SV7mr_49880</name>
</gene>
<dbReference type="Proteomes" id="UP000315003">
    <property type="component" value="Chromosome"/>
</dbReference>
<feature type="region of interest" description="Disordered" evidence="1">
    <location>
        <begin position="52"/>
        <end position="128"/>
    </location>
</feature>
<keyword evidence="3" id="KW-1185">Reference proteome</keyword>
<dbReference type="RefSeq" id="WP_145268303.1">
    <property type="nucleotide sequence ID" value="NZ_CP036272.1"/>
</dbReference>
<dbReference type="GO" id="GO:0004803">
    <property type="term" value="F:transposase activity"/>
    <property type="evidence" value="ECO:0007669"/>
    <property type="project" value="InterPro"/>
</dbReference>
<dbReference type="GO" id="GO:0003677">
    <property type="term" value="F:DNA binding"/>
    <property type="evidence" value="ECO:0007669"/>
    <property type="project" value="InterPro"/>
</dbReference>
<dbReference type="GO" id="GO:0006313">
    <property type="term" value="P:DNA transposition"/>
    <property type="evidence" value="ECO:0007669"/>
    <property type="project" value="InterPro"/>
</dbReference>
<reference evidence="2 3" key="1">
    <citation type="submission" date="2019-02" db="EMBL/GenBank/DDBJ databases">
        <title>Deep-cultivation of Planctomycetes and their phenomic and genomic characterization uncovers novel biology.</title>
        <authorList>
            <person name="Wiegand S."/>
            <person name="Jogler M."/>
            <person name="Boedeker C."/>
            <person name="Pinto D."/>
            <person name="Vollmers J."/>
            <person name="Rivas-Marin E."/>
            <person name="Kohn T."/>
            <person name="Peeters S.H."/>
            <person name="Heuer A."/>
            <person name="Rast P."/>
            <person name="Oberbeckmann S."/>
            <person name="Bunk B."/>
            <person name="Jeske O."/>
            <person name="Meyerdierks A."/>
            <person name="Storesund J.E."/>
            <person name="Kallscheuer N."/>
            <person name="Luecker S."/>
            <person name="Lage O.M."/>
            <person name="Pohl T."/>
            <person name="Merkel B.J."/>
            <person name="Hornburger P."/>
            <person name="Mueller R.-W."/>
            <person name="Bruemmer F."/>
            <person name="Labrenz M."/>
            <person name="Spormann A.M."/>
            <person name="Op den Camp H."/>
            <person name="Overmann J."/>
            <person name="Amann R."/>
            <person name="Jetten M.S.M."/>
            <person name="Mascher T."/>
            <person name="Medema M.H."/>
            <person name="Devos D.P."/>
            <person name="Kaster A.-K."/>
            <person name="Ovreas L."/>
            <person name="Rohde M."/>
            <person name="Galperin M.Y."/>
            <person name="Jogler C."/>
        </authorList>
    </citation>
    <scope>NUCLEOTIDE SEQUENCE [LARGE SCALE GENOMIC DNA]</scope>
    <source>
        <strain evidence="2 3">SV_7m_r</strain>
    </source>
</reference>
<evidence type="ECO:0000256" key="1">
    <source>
        <dbReference type="SAM" id="MobiDB-lite"/>
    </source>
</evidence>
<proteinExistence type="predicted"/>
<sequence length="128" mass="14883">MTKKRRSFTASQKADAVRRHLKDQIPVSQIADEMHVQPTMIHNWINSVLQQAERSFESPRSTKAETSKHDAKLQKMREKLDAKNEVISELMEENIRSKKENGSSNRSLGSSRYTRPNRRLHQPLDETN</sequence>
<dbReference type="InterPro" id="IPR002514">
    <property type="entry name" value="Transposase_8"/>
</dbReference>
<organism evidence="2 3">
    <name type="scientific">Stieleria bergensis</name>
    <dbReference type="NCBI Taxonomy" id="2528025"/>
    <lineage>
        <taxon>Bacteria</taxon>
        <taxon>Pseudomonadati</taxon>
        <taxon>Planctomycetota</taxon>
        <taxon>Planctomycetia</taxon>
        <taxon>Pirellulales</taxon>
        <taxon>Pirellulaceae</taxon>
        <taxon>Stieleria</taxon>
    </lineage>
</organism>
<accession>A0A517T237</accession>
<feature type="compositionally biased region" description="Low complexity" evidence="1">
    <location>
        <begin position="102"/>
        <end position="112"/>
    </location>
</feature>
<evidence type="ECO:0000313" key="2">
    <source>
        <dbReference type="EMBL" id="QDT62440.1"/>
    </source>
</evidence>
<protein>
    <submittedName>
        <fullName evidence="2">Transposase</fullName>
    </submittedName>
</protein>
<dbReference type="InterPro" id="IPR009057">
    <property type="entry name" value="Homeodomain-like_sf"/>
</dbReference>
<feature type="compositionally biased region" description="Basic and acidic residues" evidence="1">
    <location>
        <begin position="54"/>
        <end position="86"/>
    </location>
</feature>
<dbReference type="OrthoDB" id="289445at2"/>
<dbReference type="EMBL" id="CP036272">
    <property type="protein sequence ID" value="QDT62440.1"/>
    <property type="molecule type" value="Genomic_DNA"/>
</dbReference>
<name>A0A517T237_9BACT</name>
<dbReference type="Pfam" id="PF01527">
    <property type="entry name" value="HTH_Tnp_1"/>
    <property type="match status" value="1"/>
</dbReference>
<feature type="region of interest" description="Disordered" evidence="1">
    <location>
        <begin position="1"/>
        <end position="20"/>
    </location>
</feature>
<dbReference type="AlphaFoldDB" id="A0A517T237"/>
<dbReference type="SUPFAM" id="SSF46689">
    <property type="entry name" value="Homeodomain-like"/>
    <property type="match status" value="1"/>
</dbReference>